<gene>
    <name evidence="7" type="ORF">Fot_26701</name>
</gene>
<dbReference type="EMBL" id="JBFOLJ010000007">
    <property type="protein sequence ID" value="KAL2522778.1"/>
    <property type="molecule type" value="Genomic_DNA"/>
</dbReference>
<keyword evidence="8" id="KW-1185">Reference proteome</keyword>
<dbReference type="InterPro" id="IPR027534">
    <property type="entry name" value="Ribosomal_P1/P2"/>
</dbReference>
<comment type="subunit">
    <text evidence="3">P1 and P2 exist as dimers at the large ribosomal subunit.</text>
</comment>
<dbReference type="HAMAP" id="MF_01478">
    <property type="entry name" value="Ribosomal_L12_arch"/>
    <property type="match status" value="1"/>
</dbReference>
<name>A0ABD1UCM6_9LAMI</name>
<dbReference type="Gene3D" id="1.10.10.1410">
    <property type="match status" value="1"/>
</dbReference>
<evidence type="ECO:0000256" key="6">
    <source>
        <dbReference type="SAM" id="MobiDB-lite"/>
    </source>
</evidence>
<evidence type="ECO:0000313" key="8">
    <source>
        <dbReference type="Proteomes" id="UP001604277"/>
    </source>
</evidence>
<comment type="similarity">
    <text evidence="2">Belongs to the eukaryotic ribosomal protein P1/P2 family.</text>
</comment>
<evidence type="ECO:0000256" key="2">
    <source>
        <dbReference type="ARBA" id="ARBA00005436"/>
    </source>
</evidence>
<evidence type="ECO:0000256" key="5">
    <source>
        <dbReference type="ARBA" id="ARBA00023274"/>
    </source>
</evidence>
<sequence length="129" mass="13775">MFFATSANNSLFETHEEEQPESLRSTFSYSNLPKMKVVAACLLAVLGGNTTPSADDLKDFLCSVGAETDDERIELLLSQIKDKDITEVIAAGREKLASIPAGGGTVAGAAPAAAETKKEDKVEEKERVQ</sequence>
<protein>
    <submittedName>
        <fullName evidence="7">60S acidic ribosomal protein P2</fullName>
    </submittedName>
</protein>
<comment type="caution">
    <text evidence="7">The sequence shown here is derived from an EMBL/GenBank/DDBJ whole genome shotgun (WGS) entry which is preliminary data.</text>
</comment>
<feature type="region of interest" description="Disordered" evidence="6">
    <location>
        <begin position="1"/>
        <end position="23"/>
    </location>
</feature>
<dbReference type="FunFam" id="1.10.10.1410:FF:000002">
    <property type="entry name" value="60S acidic ribosomal protein P2"/>
    <property type="match status" value="1"/>
</dbReference>
<dbReference type="Proteomes" id="UP001604277">
    <property type="component" value="Unassembled WGS sequence"/>
</dbReference>
<accession>A0ABD1UCM6</accession>
<evidence type="ECO:0000256" key="1">
    <source>
        <dbReference type="ARBA" id="ARBA00003362"/>
    </source>
</evidence>
<dbReference type="InterPro" id="IPR044076">
    <property type="entry name" value="Ribosomal_P2"/>
</dbReference>
<dbReference type="GO" id="GO:0005840">
    <property type="term" value="C:ribosome"/>
    <property type="evidence" value="ECO:0007669"/>
    <property type="project" value="UniProtKB-KW"/>
</dbReference>
<evidence type="ECO:0000256" key="4">
    <source>
        <dbReference type="ARBA" id="ARBA00022980"/>
    </source>
</evidence>
<dbReference type="InterPro" id="IPR038716">
    <property type="entry name" value="P1/P2_N_sf"/>
</dbReference>
<dbReference type="PANTHER" id="PTHR21141:SF5">
    <property type="entry name" value="LARGE RIBOSOMAL SUBUNIT PROTEIN P2"/>
    <property type="match status" value="1"/>
</dbReference>
<comment type="function">
    <text evidence="1">Plays an important role in the elongation step of protein synthesis.</text>
</comment>
<evidence type="ECO:0000256" key="3">
    <source>
        <dbReference type="ARBA" id="ARBA00011266"/>
    </source>
</evidence>
<feature type="region of interest" description="Disordered" evidence="6">
    <location>
        <begin position="99"/>
        <end position="129"/>
    </location>
</feature>
<proteinExistence type="inferred from homology"/>
<feature type="compositionally biased region" description="Polar residues" evidence="6">
    <location>
        <begin position="1"/>
        <end position="12"/>
    </location>
</feature>
<dbReference type="CDD" id="cd05833">
    <property type="entry name" value="Ribosomal_P2"/>
    <property type="match status" value="1"/>
</dbReference>
<keyword evidence="5" id="KW-0687">Ribonucleoprotein</keyword>
<organism evidence="7 8">
    <name type="scientific">Forsythia ovata</name>
    <dbReference type="NCBI Taxonomy" id="205694"/>
    <lineage>
        <taxon>Eukaryota</taxon>
        <taxon>Viridiplantae</taxon>
        <taxon>Streptophyta</taxon>
        <taxon>Embryophyta</taxon>
        <taxon>Tracheophyta</taxon>
        <taxon>Spermatophyta</taxon>
        <taxon>Magnoliopsida</taxon>
        <taxon>eudicotyledons</taxon>
        <taxon>Gunneridae</taxon>
        <taxon>Pentapetalae</taxon>
        <taxon>asterids</taxon>
        <taxon>lamiids</taxon>
        <taxon>Lamiales</taxon>
        <taxon>Oleaceae</taxon>
        <taxon>Forsythieae</taxon>
        <taxon>Forsythia</taxon>
    </lineage>
</organism>
<dbReference type="GO" id="GO:1990904">
    <property type="term" value="C:ribonucleoprotein complex"/>
    <property type="evidence" value="ECO:0007669"/>
    <property type="project" value="UniProtKB-KW"/>
</dbReference>
<keyword evidence="4 7" id="KW-0689">Ribosomal protein</keyword>
<dbReference type="Pfam" id="PF00428">
    <property type="entry name" value="Ribosomal_60s"/>
    <property type="match status" value="1"/>
</dbReference>
<dbReference type="PANTHER" id="PTHR21141">
    <property type="entry name" value="60S ACIDIC RIBOSOMAL PROTEIN FAMILY MEMBER"/>
    <property type="match status" value="1"/>
</dbReference>
<dbReference type="GO" id="GO:0003735">
    <property type="term" value="F:structural constituent of ribosome"/>
    <property type="evidence" value="ECO:0007669"/>
    <property type="project" value="UniProtKB-ARBA"/>
</dbReference>
<feature type="compositionally biased region" description="Basic and acidic residues" evidence="6">
    <location>
        <begin position="115"/>
        <end position="129"/>
    </location>
</feature>
<evidence type="ECO:0000313" key="7">
    <source>
        <dbReference type="EMBL" id="KAL2522778.1"/>
    </source>
</evidence>
<dbReference type="AlphaFoldDB" id="A0ABD1UCM6"/>
<reference evidence="8" key="1">
    <citation type="submission" date="2024-07" db="EMBL/GenBank/DDBJ databases">
        <title>Two chromosome-level genome assemblies of Korean endemic species Abeliophyllum distichum and Forsythia ovata (Oleaceae).</title>
        <authorList>
            <person name="Jang H."/>
        </authorList>
    </citation>
    <scope>NUCLEOTIDE SEQUENCE [LARGE SCALE GENOMIC DNA]</scope>
</reference>